<dbReference type="Gene3D" id="3.20.20.150">
    <property type="entry name" value="Divalent-metal-dependent TIM barrel enzymes"/>
    <property type="match status" value="1"/>
</dbReference>
<sequence>MVKIGFLTNRLVQLGESNLESIANWAMANGFRDLEVGPTIPMEEELFADVIHKTGISISALTYCRNYLSSISEEADMHRKELIKRINFAGDNNVEKIVTSTGILKPIREDIYDSYESIRKLPSRSFDDVVKFFEPIVELAENKKVKIAVENCPLMGNIAISPVMWRALLEKLDSEYFGLTYDPSHLVWEFINPYDYISEFGNKIFHIHAKDTIVDHKRLSETGILTNFDWWEYALPGTGDLDWDRFFKELQKVNYKGTISIEHEDKEHSNSLDEVKNGLIFGQKFIQEKLNLYNMGEK</sequence>
<feature type="domain" description="Xylose isomerase-like TIM barrel" evidence="1">
    <location>
        <begin position="27"/>
        <end position="273"/>
    </location>
</feature>
<dbReference type="PANTHER" id="PTHR12110">
    <property type="entry name" value="HYDROXYPYRUVATE ISOMERASE"/>
    <property type="match status" value="1"/>
</dbReference>
<dbReference type="RefSeq" id="WP_307121792.1">
    <property type="nucleotide sequence ID" value="NZ_JAUSTM010000009.1"/>
</dbReference>
<dbReference type="GO" id="GO:0016853">
    <property type="term" value="F:isomerase activity"/>
    <property type="evidence" value="ECO:0007669"/>
    <property type="project" value="UniProtKB-KW"/>
</dbReference>
<organism evidence="2 3">
    <name type="scientific">Streptococcus moroccensis</name>
    <dbReference type="NCBI Taxonomy" id="1451356"/>
    <lineage>
        <taxon>Bacteria</taxon>
        <taxon>Bacillati</taxon>
        <taxon>Bacillota</taxon>
        <taxon>Bacilli</taxon>
        <taxon>Lactobacillales</taxon>
        <taxon>Streptococcaceae</taxon>
        <taxon>Streptococcus</taxon>
    </lineage>
</organism>
<proteinExistence type="predicted"/>
<keyword evidence="3" id="KW-1185">Reference proteome</keyword>
<accession>A0ABT9YRH7</accession>
<evidence type="ECO:0000313" key="3">
    <source>
        <dbReference type="Proteomes" id="UP001223079"/>
    </source>
</evidence>
<dbReference type="Pfam" id="PF01261">
    <property type="entry name" value="AP_endonuc_2"/>
    <property type="match status" value="1"/>
</dbReference>
<keyword evidence="2" id="KW-0413">Isomerase</keyword>
<name>A0ABT9YRH7_9STRE</name>
<protein>
    <submittedName>
        <fullName evidence="2">Sugar phosphate isomerase/epimerase</fullName>
    </submittedName>
</protein>
<dbReference type="InterPro" id="IPR013022">
    <property type="entry name" value="Xyl_isomerase-like_TIM-brl"/>
</dbReference>
<dbReference type="PANTHER" id="PTHR12110:SF21">
    <property type="entry name" value="XYLOSE ISOMERASE-LIKE TIM BARREL DOMAIN-CONTAINING PROTEIN"/>
    <property type="match status" value="1"/>
</dbReference>
<evidence type="ECO:0000259" key="1">
    <source>
        <dbReference type="Pfam" id="PF01261"/>
    </source>
</evidence>
<evidence type="ECO:0000313" key="2">
    <source>
        <dbReference type="EMBL" id="MDQ0222601.1"/>
    </source>
</evidence>
<dbReference type="InterPro" id="IPR050312">
    <property type="entry name" value="IolE/XylAMocC-like"/>
</dbReference>
<comment type="caution">
    <text evidence="2">The sequence shown here is derived from an EMBL/GenBank/DDBJ whole genome shotgun (WGS) entry which is preliminary data.</text>
</comment>
<gene>
    <name evidence="2" type="ORF">J2S23_001153</name>
</gene>
<dbReference type="Proteomes" id="UP001223079">
    <property type="component" value="Unassembled WGS sequence"/>
</dbReference>
<dbReference type="SUPFAM" id="SSF51658">
    <property type="entry name" value="Xylose isomerase-like"/>
    <property type="match status" value="1"/>
</dbReference>
<reference evidence="2 3" key="1">
    <citation type="submission" date="2023-07" db="EMBL/GenBank/DDBJ databases">
        <title>Genomic Encyclopedia of Type Strains, Phase IV (KMG-IV): sequencing the most valuable type-strain genomes for metagenomic binning, comparative biology and taxonomic classification.</title>
        <authorList>
            <person name="Goeker M."/>
        </authorList>
    </citation>
    <scope>NUCLEOTIDE SEQUENCE [LARGE SCALE GENOMIC DNA]</scope>
    <source>
        <strain evidence="2 3">DSM 105143</strain>
    </source>
</reference>
<dbReference type="EMBL" id="JAUSTM010000009">
    <property type="protein sequence ID" value="MDQ0222601.1"/>
    <property type="molecule type" value="Genomic_DNA"/>
</dbReference>
<dbReference type="InterPro" id="IPR036237">
    <property type="entry name" value="Xyl_isomerase-like_sf"/>
</dbReference>